<gene>
    <name evidence="8" type="ORF">VLK81_07500</name>
</gene>
<dbReference type="SUPFAM" id="SSF56519">
    <property type="entry name" value="Penicillin binding protein dimerisation domain"/>
    <property type="match status" value="1"/>
</dbReference>
<dbReference type="Gene3D" id="3.90.1310.10">
    <property type="entry name" value="Penicillin-binding protein 2a (Domain 2)"/>
    <property type="match status" value="1"/>
</dbReference>
<dbReference type="EC" id="3.5.2.6" evidence="3"/>
<keyword evidence="9" id="KW-1185">Reference proteome</keyword>
<evidence type="ECO:0000256" key="6">
    <source>
        <dbReference type="ARBA" id="ARBA00023251"/>
    </source>
</evidence>
<dbReference type="GO" id="GO:0008658">
    <property type="term" value="F:penicillin binding"/>
    <property type="evidence" value="ECO:0007669"/>
    <property type="project" value="InterPro"/>
</dbReference>
<evidence type="ECO:0000313" key="8">
    <source>
        <dbReference type="EMBL" id="MEB3429851.1"/>
    </source>
</evidence>
<dbReference type="InterPro" id="IPR050515">
    <property type="entry name" value="Beta-lactam/transpept"/>
</dbReference>
<feature type="domain" description="Penicillin-binding protein dimerisation" evidence="7">
    <location>
        <begin position="1"/>
        <end position="144"/>
    </location>
</feature>
<dbReference type="RefSeq" id="WP_324620505.1">
    <property type="nucleotide sequence ID" value="NZ_JAYKOT010000003.1"/>
</dbReference>
<proteinExistence type="inferred from homology"/>
<dbReference type="InterPro" id="IPR036138">
    <property type="entry name" value="PBP_dimer_sf"/>
</dbReference>
<dbReference type="Pfam" id="PF03717">
    <property type="entry name" value="PBP_dimer"/>
    <property type="match status" value="1"/>
</dbReference>
<sequence length="165" mass="18652">MLDRNKNILATNVSINSLYLWPNEMKNVAKTVSKVSEITGIDEEEIYEKIVGKSIVKIKDRVSNEMKTQLEKAMDYKNDDYITGVSISPEENRFYPSGKSLPFVLGFVNSDGIGQYGIEASYNKELFGKSGKSKEAVNPLGQLIPFEKKRNSRSRSGKRCSSHYR</sequence>
<reference evidence="8 9" key="1">
    <citation type="submission" date="2024-01" db="EMBL/GenBank/DDBJ databases">
        <title>Complete genome sequence of Citroniella saccharovorans strain M6.X9, isolated from human fecal sample.</title>
        <authorList>
            <person name="Cheng G."/>
            <person name="Westerholm M."/>
            <person name="Schnurer A."/>
        </authorList>
    </citation>
    <scope>NUCLEOTIDE SEQUENCE [LARGE SCALE GENOMIC DNA]</scope>
    <source>
        <strain evidence="8 9">DSM 29873</strain>
    </source>
</reference>
<protein>
    <recommendedName>
        <fullName evidence="3">beta-lactamase</fullName>
        <ecNumber evidence="3">3.5.2.6</ecNumber>
    </recommendedName>
</protein>
<dbReference type="GO" id="GO:0008800">
    <property type="term" value="F:beta-lactamase activity"/>
    <property type="evidence" value="ECO:0007669"/>
    <property type="project" value="UniProtKB-EC"/>
</dbReference>
<dbReference type="Proteomes" id="UP001357733">
    <property type="component" value="Unassembled WGS sequence"/>
</dbReference>
<dbReference type="GO" id="GO:0071555">
    <property type="term" value="P:cell wall organization"/>
    <property type="evidence" value="ECO:0007669"/>
    <property type="project" value="TreeGrafter"/>
</dbReference>
<dbReference type="AlphaFoldDB" id="A0AAW9MUP2"/>
<accession>A0AAW9MUP2</accession>
<dbReference type="EMBL" id="JAYKOT010000003">
    <property type="protein sequence ID" value="MEB3429851.1"/>
    <property type="molecule type" value="Genomic_DNA"/>
</dbReference>
<name>A0AAW9MUP2_9FIRM</name>
<evidence type="ECO:0000256" key="5">
    <source>
        <dbReference type="ARBA" id="ARBA00022801"/>
    </source>
</evidence>
<evidence type="ECO:0000256" key="4">
    <source>
        <dbReference type="ARBA" id="ARBA00022729"/>
    </source>
</evidence>
<evidence type="ECO:0000256" key="1">
    <source>
        <dbReference type="ARBA" id="ARBA00001526"/>
    </source>
</evidence>
<comment type="similarity">
    <text evidence="2">Belongs to the class-D beta-lactamase family.</text>
</comment>
<evidence type="ECO:0000313" key="9">
    <source>
        <dbReference type="Proteomes" id="UP001357733"/>
    </source>
</evidence>
<dbReference type="PANTHER" id="PTHR30627">
    <property type="entry name" value="PEPTIDOGLYCAN D,D-TRANSPEPTIDASE"/>
    <property type="match status" value="1"/>
</dbReference>
<organism evidence="8 9">
    <name type="scientific">Citroniella saccharovorans</name>
    <dbReference type="NCBI Taxonomy" id="2053367"/>
    <lineage>
        <taxon>Bacteria</taxon>
        <taxon>Bacillati</taxon>
        <taxon>Bacillota</taxon>
        <taxon>Tissierellia</taxon>
        <taxon>Tissierellales</taxon>
        <taxon>Peptoniphilaceae</taxon>
        <taxon>Citroniella</taxon>
    </lineage>
</organism>
<evidence type="ECO:0000259" key="7">
    <source>
        <dbReference type="Pfam" id="PF03717"/>
    </source>
</evidence>
<evidence type="ECO:0000256" key="3">
    <source>
        <dbReference type="ARBA" id="ARBA00012865"/>
    </source>
</evidence>
<keyword evidence="4" id="KW-0732">Signal</keyword>
<keyword evidence="6" id="KW-0046">Antibiotic resistance</keyword>
<dbReference type="GO" id="GO:0046677">
    <property type="term" value="P:response to antibiotic"/>
    <property type="evidence" value="ECO:0007669"/>
    <property type="project" value="UniProtKB-KW"/>
</dbReference>
<dbReference type="GO" id="GO:0005886">
    <property type="term" value="C:plasma membrane"/>
    <property type="evidence" value="ECO:0007669"/>
    <property type="project" value="TreeGrafter"/>
</dbReference>
<dbReference type="PANTHER" id="PTHR30627:SF6">
    <property type="entry name" value="BETA-LACTAMASE YBXI-RELATED"/>
    <property type="match status" value="1"/>
</dbReference>
<dbReference type="InterPro" id="IPR005311">
    <property type="entry name" value="PBP_dimer"/>
</dbReference>
<keyword evidence="5" id="KW-0378">Hydrolase</keyword>
<comment type="caution">
    <text evidence="8">The sequence shown here is derived from an EMBL/GenBank/DDBJ whole genome shotgun (WGS) entry which is preliminary data.</text>
</comment>
<evidence type="ECO:0000256" key="2">
    <source>
        <dbReference type="ARBA" id="ARBA00007898"/>
    </source>
</evidence>
<comment type="catalytic activity">
    <reaction evidence="1">
        <text>a beta-lactam + H2O = a substituted beta-amino acid</text>
        <dbReference type="Rhea" id="RHEA:20401"/>
        <dbReference type="ChEBI" id="CHEBI:15377"/>
        <dbReference type="ChEBI" id="CHEBI:35627"/>
        <dbReference type="ChEBI" id="CHEBI:140347"/>
        <dbReference type="EC" id="3.5.2.6"/>
    </reaction>
</comment>